<feature type="region of interest" description="Disordered" evidence="1">
    <location>
        <begin position="45"/>
        <end position="66"/>
    </location>
</feature>
<reference evidence="2 3" key="1">
    <citation type="journal article" date="2016" name="Mol. Biol. Evol.">
        <title>Comparative Genomics of Early-Diverging Mushroom-Forming Fungi Provides Insights into the Origins of Lignocellulose Decay Capabilities.</title>
        <authorList>
            <person name="Nagy L.G."/>
            <person name="Riley R."/>
            <person name="Tritt A."/>
            <person name="Adam C."/>
            <person name="Daum C."/>
            <person name="Floudas D."/>
            <person name="Sun H."/>
            <person name="Yadav J.S."/>
            <person name="Pangilinan J."/>
            <person name="Larsson K.H."/>
            <person name="Matsuura K."/>
            <person name="Barry K."/>
            <person name="Labutti K."/>
            <person name="Kuo R."/>
            <person name="Ohm R.A."/>
            <person name="Bhattacharya S.S."/>
            <person name="Shirouzu T."/>
            <person name="Yoshinaga Y."/>
            <person name="Martin F.M."/>
            <person name="Grigoriev I.V."/>
            <person name="Hibbett D.S."/>
        </authorList>
    </citation>
    <scope>NUCLEOTIDE SEQUENCE [LARGE SCALE GENOMIC DNA]</scope>
    <source>
        <strain evidence="2 3">CBS 109695</strain>
    </source>
</reference>
<evidence type="ECO:0000256" key="1">
    <source>
        <dbReference type="SAM" id="MobiDB-lite"/>
    </source>
</evidence>
<evidence type="ECO:0000313" key="3">
    <source>
        <dbReference type="Proteomes" id="UP000076532"/>
    </source>
</evidence>
<dbReference type="AlphaFoldDB" id="A0A165YXL6"/>
<name>A0A165YXL6_9AGAM</name>
<organism evidence="2 3">
    <name type="scientific">Athelia psychrophila</name>
    <dbReference type="NCBI Taxonomy" id="1759441"/>
    <lineage>
        <taxon>Eukaryota</taxon>
        <taxon>Fungi</taxon>
        <taxon>Dikarya</taxon>
        <taxon>Basidiomycota</taxon>
        <taxon>Agaricomycotina</taxon>
        <taxon>Agaricomycetes</taxon>
        <taxon>Agaricomycetidae</taxon>
        <taxon>Atheliales</taxon>
        <taxon>Atheliaceae</taxon>
        <taxon>Athelia</taxon>
    </lineage>
</organism>
<dbReference type="Proteomes" id="UP000076532">
    <property type="component" value="Unassembled WGS sequence"/>
</dbReference>
<evidence type="ECO:0000313" key="2">
    <source>
        <dbReference type="EMBL" id="KZP10025.1"/>
    </source>
</evidence>
<proteinExistence type="predicted"/>
<accession>A0A165YXL6</accession>
<keyword evidence="3" id="KW-1185">Reference proteome</keyword>
<sequence length="66" mass="7326">MHIAGLACLALEVGWVKRGEVKTLSLRREPHGEEKKEDIRKGAERVRMAVSRSGLPPPLRRVLSPG</sequence>
<gene>
    <name evidence="2" type="ORF">FIBSPDRAFT_873055</name>
</gene>
<protein>
    <submittedName>
        <fullName evidence="2">Uncharacterized protein</fullName>
    </submittedName>
</protein>
<dbReference type="EMBL" id="KV417688">
    <property type="protein sequence ID" value="KZP10025.1"/>
    <property type="molecule type" value="Genomic_DNA"/>
</dbReference>